<dbReference type="SUPFAM" id="SSF51735">
    <property type="entry name" value="NAD(P)-binding Rossmann-fold domains"/>
    <property type="match status" value="1"/>
</dbReference>
<dbReference type="InterPro" id="IPR006115">
    <property type="entry name" value="6PGDH_NADP-bd"/>
</dbReference>
<gene>
    <name evidence="2" type="ORF">METZ01_LOCUS482880</name>
</gene>
<reference evidence="2" key="1">
    <citation type="submission" date="2018-05" db="EMBL/GenBank/DDBJ databases">
        <authorList>
            <person name="Lanie J.A."/>
            <person name="Ng W.-L."/>
            <person name="Kazmierczak K.M."/>
            <person name="Andrzejewski T.M."/>
            <person name="Davidsen T.M."/>
            <person name="Wayne K.J."/>
            <person name="Tettelin H."/>
            <person name="Glass J.I."/>
            <person name="Rusch D."/>
            <person name="Podicherti R."/>
            <person name="Tsui H.-C.T."/>
            <person name="Winkler M.E."/>
        </authorList>
    </citation>
    <scope>NUCLEOTIDE SEQUENCE</scope>
</reference>
<dbReference type="AlphaFoldDB" id="A0A383CCB4"/>
<feature type="domain" description="6-phosphogluconate dehydrogenase NADP-binding" evidence="1">
    <location>
        <begin position="16"/>
        <end position="118"/>
    </location>
</feature>
<dbReference type="PANTHER" id="PTHR43060:SF17">
    <property type="entry name" value="L-THREONATE DEHYDROGENASE"/>
    <property type="match status" value="1"/>
</dbReference>
<dbReference type="Pfam" id="PF03446">
    <property type="entry name" value="NAD_binding_2"/>
    <property type="match status" value="1"/>
</dbReference>
<sequence length="119" mass="12823">VGKVELKEFMNHSKRVSIIGLGAMGMSISQVLIKSGWLVFGVDVCPETIKEFKKNGGLPLGTPSEAAKNCELMLLMVVNEKQCEEVLFGEKGGCNNFHKGSVVINCSTVSSEFAKNTAK</sequence>
<protein>
    <recommendedName>
        <fullName evidence="1">6-phosphogluconate dehydrogenase NADP-binding domain-containing protein</fullName>
    </recommendedName>
</protein>
<accession>A0A383CCB4</accession>
<feature type="non-terminal residue" evidence="2">
    <location>
        <position position="119"/>
    </location>
</feature>
<proteinExistence type="predicted"/>
<feature type="non-terminal residue" evidence="2">
    <location>
        <position position="1"/>
    </location>
</feature>
<dbReference type="GO" id="GO:0050661">
    <property type="term" value="F:NADP binding"/>
    <property type="evidence" value="ECO:0007669"/>
    <property type="project" value="InterPro"/>
</dbReference>
<dbReference type="Gene3D" id="3.40.50.720">
    <property type="entry name" value="NAD(P)-binding Rossmann-like Domain"/>
    <property type="match status" value="1"/>
</dbReference>
<evidence type="ECO:0000259" key="1">
    <source>
        <dbReference type="Pfam" id="PF03446"/>
    </source>
</evidence>
<organism evidence="2">
    <name type="scientific">marine metagenome</name>
    <dbReference type="NCBI Taxonomy" id="408172"/>
    <lineage>
        <taxon>unclassified sequences</taxon>
        <taxon>metagenomes</taxon>
        <taxon>ecological metagenomes</taxon>
    </lineage>
</organism>
<evidence type="ECO:0000313" key="2">
    <source>
        <dbReference type="EMBL" id="SVE30026.1"/>
    </source>
</evidence>
<dbReference type="PANTHER" id="PTHR43060">
    <property type="entry name" value="3-HYDROXYISOBUTYRATE DEHYDROGENASE-LIKE 1, MITOCHONDRIAL-RELATED"/>
    <property type="match status" value="1"/>
</dbReference>
<name>A0A383CCB4_9ZZZZ</name>
<dbReference type="InterPro" id="IPR036291">
    <property type="entry name" value="NAD(P)-bd_dom_sf"/>
</dbReference>
<dbReference type="EMBL" id="UINC01207785">
    <property type="protein sequence ID" value="SVE30026.1"/>
    <property type="molecule type" value="Genomic_DNA"/>
</dbReference>